<dbReference type="PRINTS" id="PR00620">
    <property type="entry name" value="HISTONEH2A"/>
</dbReference>
<dbReference type="InterPro" id="IPR002119">
    <property type="entry name" value="Histone_H2A"/>
</dbReference>
<dbReference type="EMBL" id="GL732528">
    <property type="protein sequence ID" value="EFX87422.1"/>
    <property type="molecule type" value="Genomic_DNA"/>
</dbReference>
<dbReference type="Gene3D" id="1.10.20.10">
    <property type="entry name" value="Histone, subunit A"/>
    <property type="match status" value="1"/>
</dbReference>
<accession>E9G0D2</accession>
<dbReference type="GO" id="GO:0003677">
    <property type="term" value="F:DNA binding"/>
    <property type="evidence" value="ECO:0007669"/>
    <property type="project" value="UniProtKB-KW"/>
</dbReference>
<evidence type="ECO:0000313" key="3">
    <source>
        <dbReference type="Proteomes" id="UP000000305"/>
    </source>
</evidence>
<keyword evidence="1" id="KW-0238">DNA-binding</keyword>
<comment type="similarity">
    <text evidence="1">Belongs to the histone H2A family.</text>
</comment>
<keyword evidence="3" id="KW-1185">Reference proteome</keyword>
<dbReference type="PANTHER" id="PTHR23430">
    <property type="entry name" value="HISTONE H2A"/>
    <property type="match status" value="1"/>
</dbReference>
<dbReference type="InterPro" id="IPR009072">
    <property type="entry name" value="Histone-fold"/>
</dbReference>
<dbReference type="SMART" id="SM00414">
    <property type="entry name" value="H2A"/>
    <property type="match status" value="1"/>
</dbReference>
<dbReference type="GO" id="GO:0005634">
    <property type="term" value="C:nucleus"/>
    <property type="evidence" value="ECO:0000318"/>
    <property type="project" value="GO_Central"/>
</dbReference>
<dbReference type="GO" id="GO:0046982">
    <property type="term" value="F:protein heterodimerization activity"/>
    <property type="evidence" value="ECO:0007669"/>
    <property type="project" value="InterPro"/>
</dbReference>
<sequence length="92" mass="10527">KSSPKRTGIRFPVKKLKFRMLSDYSIDICKDAPVYMAAVLEYLVTEVISFAGEAANARMSKIKPRHLQIVFQNNEELRELMTGEDRSIGKHI</sequence>
<dbReference type="GO" id="GO:0000786">
    <property type="term" value="C:nucleosome"/>
    <property type="evidence" value="ECO:0000318"/>
    <property type="project" value="GO_Central"/>
</dbReference>
<comment type="subcellular location">
    <subcellularLocation>
        <location evidence="1">Nucleus</location>
    </subcellularLocation>
</comment>
<keyword evidence="1" id="KW-0544">Nucleosome core</keyword>
<dbReference type="eggNOG" id="KOG1756">
    <property type="taxonomic scope" value="Eukaryota"/>
</dbReference>
<dbReference type="KEGG" id="dpx:DAPPUDRAFT_43767"/>
<evidence type="ECO:0000313" key="2">
    <source>
        <dbReference type="EMBL" id="EFX87422.1"/>
    </source>
</evidence>
<comment type="subunit">
    <text evidence="1">The nucleosome is a histone octamer containing two molecules each of H2A, H2B, H3 and H4 assembled in one H3-H4 heterotetramer and two H2A-H2B heterodimers. The octamer wraps approximately 147 bp of DNA.</text>
</comment>
<reference evidence="2 3" key="1">
    <citation type="journal article" date="2011" name="Science">
        <title>The ecoresponsive genome of Daphnia pulex.</title>
        <authorList>
            <person name="Colbourne J.K."/>
            <person name="Pfrender M.E."/>
            <person name="Gilbert D."/>
            <person name="Thomas W.K."/>
            <person name="Tucker A."/>
            <person name="Oakley T.H."/>
            <person name="Tokishita S."/>
            <person name="Aerts A."/>
            <person name="Arnold G.J."/>
            <person name="Basu M.K."/>
            <person name="Bauer D.J."/>
            <person name="Caceres C.E."/>
            <person name="Carmel L."/>
            <person name="Casola C."/>
            <person name="Choi J.H."/>
            <person name="Detter J.C."/>
            <person name="Dong Q."/>
            <person name="Dusheyko S."/>
            <person name="Eads B.D."/>
            <person name="Frohlich T."/>
            <person name="Geiler-Samerotte K.A."/>
            <person name="Gerlach D."/>
            <person name="Hatcher P."/>
            <person name="Jogdeo S."/>
            <person name="Krijgsveld J."/>
            <person name="Kriventseva E.V."/>
            <person name="Kultz D."/>
            <person name="Laforsch C."/>
            <person name="Lindquist E."/>
            <person name="Lopez J."/>
            <person name="Manak J.R."/>
            <person name="Muller J."/>
            <person name="Pangilinan J."/>
            <person name="Patwardhan R.P."/>
            <person name="Pitluck S."/>
            <person name="Pritham E.J."/>
            <person name="Rechtsteiner A."/>
            <person name="Rho M."/>
            <person name="Rogozin I.B."/>
            <person name="Sakarya O."/>
            <person name="Salamov A."/>
            <person name="Schaack S."/>
            <person name="Shapiro H."/>
            <person name="Shiga Y."/>
            <person name="Skalitzky C."/>
            <person name="Smith Z."/>
            <person name="Souvorov A."/>
            <person name="Sung W."/>
            <person name="Tang Z."/>
            <person name="Tsuchiya D."/>
            <person name="Tu H."/>
            <person name="Vos H."/>
            <person name="Wang M."/>
            <person name="Wolf Y.I."/>
            <person name="Yamagata H."/>
            <person name="Yamada T."/>
            <person name="Ye Y."/>
            <person name="Shaw J.R."/>
            <person name="Andrews J."/>
            <person name="Crease T.J."/>
            <person name="Tang H."/>
            <person name="Lucas S.M."/>
            <person name="Robertson H.M."/>
            <person name="Bork P."/>
            <person name="Koonin E.V."/>
            <person name="Zdobnov E.M."/>
            <person name="Grigoriev I.V."/>
            <person name="Lynch M."/>
            <person name="Boore J.L."/>
        </authorList>
    </citation>
    <scope>NUCLEOTIDE SEQUENCE [LARGE SCALE GENOMIC DNA]</scope>
</reference>
<name>E9G0D2_DAPPU</name>
<dbReference type="OrthoDB" id="9799930at2759"/>
<dbReference type="CDD" id="cd00074">
    <property type="entry name" value="HFD_H2A"/>
    <property type="match status" value="1"/>
</dbReference>
<feature type="non-terminal residue" evidence="2">
    <location>
        <position position="1"/>
    </location>
</feature>
<organism evidence="2 3">
    <name type="scientific">Daphnia pulex</name>
    <name type="common">Water flea</name>
    <dbReference type="NCBI Taxonomy" id="6669"/>
    <lineage>
        <taxon>Eukaryota</taxon>
        <taxon>Metazoa</taxon>
        <taxon>Ecdysozoa</taxon>
        <taxon>Arthropoda</taxon>
        <taxon>Crustacea</taxon>
        <taxon>Branchiopoda</taxon>
        <taxon>Diplostraca</taxon>
        <taxon>Cladocera</taxon>
        <taxon>Anomopoda</taxon>
        <taxon>Daphniidae</taxon>
        <taxon>Daphnia</taxon>
    </lineage>
</organism>
<protein>
    <recommendedName>
        <fullName evidence="1">Histone H2A</fullName>
    </recommendedName>
</protein>
<keyword evidence="1" id="KW-0158">Chromosome</keyword>
<dbReference type="PhylomeDB" id="E9G0D2"/>
<dbReference type="GO" id="GO:0031507">
    <property type="term" value="P:heterochromatin formation"/>
    <property type="evidence" value="ECO:0000318"/>
    <property type="project" value="GO_Central"/>
</dbReference>
<gene>
    <name evidence="2" type="ORF">DAPPUDRAFT_43767</name>
</gene>
<dbReference type="GO" id="GO:0030527">
    <property type="term" value="F:structural constituent of chromatin"/>
    <property type="evidence" value="ECO:0000318"/>
    <property type="project" value="GO_Central"/>
</dbReference>
<dbReference type="STRING" id="6669.E9G0D2"/>
<dbReference type="HOGENOM" id="CLU_062828_3_2_1"/>
<dbReference type="Proteomes" id="UP000000305">
    <property type="component" value="Unassembled WGS sequence"/>
</dbReference>
<dbReference type="AlphaFoldDB" id="E9G0D2"/>
<dbReference type="SUPFAM" id="SSF47113">
    <property type="entry name" value="Histone-fold"/>
    <property type="match status" value="1"/>
</dbReference>
<evidence type="ECO:0000256" key="1">
    <source>
        <dbReference type="RuleBase" id="RU003767"/>
    </source>
</evidence>
<proteinExistence type="inferred from homology"/>
<keyword evidence="1" id="KW-0539">Nucleus</keyword>
<dbReference type="InParanoid" id="E9G0D2"/>